<dbReference type="RefSeq" id="WP_125974993.1">
    <property type="nucleotide sequence ID" value="NZ_CP034433.1"/>
</dbReference>
<proteinExistence type="predicted"/>
<dbReference type="AlphaFoldDB" id="A0A3S8ZVG7"/>
<dbReference type="Pfam" id="PF00364">
    <property type="entry name" value="Biotin_lipoyl"/>
    <property type="match status" value="1"/>
</dbReference>
<gene>
    <name evidence="2" type="ORF">EJO50_13520</name>
</gene>
<accession>A0A3S8ZVG7</accession>
<reference evidence="2 3" key="1">
    <citation type="submission" date="2018-12" db="EMBL/GenBank/DDBJ databases">
        <title>Complete genome sequence of Iodobacter sp. H11R3.</title>
        <authorList>
            <person name="Bae J.-W."/>
        </authorList>
    </citation>
    <scope>NUCLEOTIDE SEQUENCE [LARGE SCALE GENOMIC DNA]</scope>
    <source>
        <strain evidence="2 3">H11R3</strain>
    </source>
</reference>
<evidence type="ECO:0000259" key="1">
    <source>
        <dbReference type="Pfam" id="PF00364"/>
    </source>
</evidence>
<evidence type="ECO:0000313" key="2">
    <source>
        <dbReference type="EMBL" id="AZN37415.1"/>
    </source>
</evidence>
<evidence type="ECO:0000313" key="3">
    <source>
        <dbReference type="Proteomes" id="UP000282438"/>
    </source>
</evidence>
<dbReference type="SUPFAM" id="SSF51230">
    <property type="entry name" value="Single hybrid motif"/>
    <property type="match status" value="1"/>
</dbReference>
<organism evidence="2 3">
    <name type="scientific">Iodobacter ciconiae</name>
    <dbReference type="NCBI Taxonomy" id="2496266"/>
    <lineage>
        <taxon>Bacteria</taxon>
        <taxon>Pseudomonadati</taxon>
        <taxon>Pseudomonadota</taxon>
        <taxon>Betaproteobacteria</taxon>
        <taxon>Neisseriales</taxon>
        <taxon>Chitinibacteraceae</taxon>
        <taxon>Iodobacter</taxon>
    </lineage>
</organism>
<dbReference type="InterPro" id="IPR000089">
    <property type="entry name" value="Biotin_lipoyl"/>
</dbReference>
<feature type="domain" description="Lipoyl-binding" evidence="1">
    <location>
        <begin position="16"/>
        <end position="76"/>
    </location>
</feature>
<dbReference type="Proteomes" id="UP000282438">
    <property type="component" value="Chromosome"/>
</dbReference>
<name>A0A3S8ZVG7_9NEIS</name>
<dbReference type="EMBL" id="CP034433">
    <property type="protein sequence ID" value="AZN37415.1"/>
    <property type="molecule type" value="Genomic_DNA"/>
</dbReference>
<dbReference type="Gene3D" id="2.40.50.100">
    <property type="match status" value="1"/>
</dbReference>
<keyword evidence="3" id="KW-1185">Reference proteome</keyword>
<dbReference type="KEGG" id="iod:EJO50_13520"/>
<dbReference type="InterPro" id="IPR011053">
    <property type="entry name" value="Single_hybrid_motif"/>
</dbReference>
<protein>
    <recommendedName>
        <fullName evidence="1">Lipoyl-binding domain-containing protein</fullName>
    </recommendedName>
</protein>
<dbReference type="OrthoDB" id="8589596at2"/>
<sequence length="159" mass="17207">MSTFTTHLICVPELEETASVSAVHILPGHHVQSDTLLLTLVCGNSEIEICAPEAGLVSHIMVETKETVQCGDLLLQMEIEEEPTQIFGAEATFTSACQLDWPHQPLAGTLSVSLSAAKLAARLGADLSRIASQGECIEEADIEAHVRSIMLQWQQTHPH</sequence>